<dbReference type="Proteomes" id="UP000318405">
    <property type="component" value="Unassembled WGS sequence"/>
</dbReference>
<dbReference type="InterPro" id="IPR042100">
    <property type="entry name" value="Bug_dom1"/>
</dbReference>
<gene>
    <name evidence="3" type="ORF">FOZ76_11885</name>
</gene>
<evidence type="ECO:0000313" key="4">
    <source>
        <dbReference type="Proteomes" id="UP000318405"/>
    </source>
</evidence>
<comment type="caution">
    <text evidence="3">The sequence shown here is derived from an EMBL/GenBank/DDBJ whole genome shotgun (WGS) entry which is preliminary data.</text>
</comment>
<protein>
    <submittedName>
        <fullName evidence="3">Tripartite tricarboxylate transporter substrate binding protein</fullName>
    </submittedName>
</protein>
<dbReference type="EMBL" id="VLTJ01000023">
    <property type="protein sequence ID" value="TSH94835.1"/>
    <property type="molecule type" value="Genomic_DNA"/>
</dbReference>
<comment type="similarity">
    <text evidence="1">Belongs to the UPF0065 (bug) family.</text>
</comment>
<evidence type="ECO:0000256" key="1">
    <source>
        <dbReference type="ARBA" id="ARBA00006987"/>
    </source>
</evidence>
<dbReference type="PANTHER" id="PTHR42928">
    <property type="entry name" value="TRICARBOXYLATE-BINDING PROTEIN"/>
    <property type="match status" value="1"/>
</dbReference>
<dbReference type="PIRSF" id="PIRSF017082">
    <property type="entry name" value="YflP"/>
    <property type="match status" value="1"/>
</dbReference>
<dbReference type="OrthoDB" id="8627641at2"/>
<dbReference type="RefSeq" id="WP_143948481.1">
    <property type="nucleotide sequence ID" value="NZ_BAABMB010000001.1"/>
</dbReference>
<evidence type="ECO:0000313" key="3">
    <source>
        <dbReference type="EMBL" id="TSH94835.1"/>
    </source>
</evidence>
<dbReference type="PANTHER" id="PTHR42928:SF5">
    <property type="entry name" value="BLR1237 PROTEIN"/>
    <property type="match status" value="1"/>
</dbReference>
<reference evidence="3 4" key="1">
    <citation type="submission" date="2019-07" db="EMBL/GenBank/DDBJ databases">
        <title>Qingshengfaniella alkalisoli gen. nov., sp. nov., isolated from saline soil.</title>
        <authorList>
            <person name="Xu L."/>
            <person name="Huang X.-X."/>
            <person name="Sun J.-Q."/>
        </authorList>
    </citation>
    <scope>NUCLEOTIDE SEQUENCE [LARGE SCALE GENOMIC DNA]</scope>
    <source>
        <strain evidence="3 4">DSM 27279</strain>
    </source>
</reference>
<accession>A0A556APL8</accession>
<dbReference type="AlphaFoldDB" id="A0A556APL8"/>
<keyword evidence="4" id="KW-1185">Reference proteome</keyword>
<keyword evidence="2" id="KW-0732">Signal</keyword>
<dbReference type="InterPro" id="IPR005064">
    <property type="entry name" value="BUG"/>
</dbReference>
<feature type="signal peptide" evidence="2">
    <location>
        <begin position="1"/>
        <end position="21"/>
    </location>
</feature>
<sequence>MQRRQFLAGAALALAHSLVLAQPAYPDKPVRVIVGFAPGGGTDVVARLLAEQLQGQLGQPFVVDNRPGASGAIAIGAVKRAEADGYTLLAGPSSGMVVNPALYSNLDYDSVKDFAPIALVGDIPMVLAVKPELPVSSVAELIAHAKNSKQPLFAASGATSFQLATEIFASRAGMDVDVVSYRGNSQAVTAVLSNEVDFALIDAAAVLAQVKAGALRALAVTSAERFGSLPELPTVAEAGVPDFTMSFWQALFAPAGTPPSVVETLQNATARAIENPVVAQRLRAMGVEPIGGTAARLADVMQREIPMYAQAAKAANIQLE</sequence>
<dbReference type="Gene3D" id="3.40.190.150">
    <property type="entry name" value="Bordetella uptake gene, domain 1"/>
    <property type="match status" value="1"/>
</dbReference>
<organism evidence="3 4">
    <name type="scientific">Verticiella sediminum</name>
    <dbReference type="NCBI Taxonomy" id="1247510"/>
    <lineage>
        <taxon>Bacteria</taxon>
        <taxon>Pseudomonadati</taxon>
        <taxon>Pseudomonadota</taxon>
        <taxon>Betaproteobacteria</taxon>
        <taxon>Burkholderiales</taxon>
        <taxon>Alcaligenaceae</taxon>
        <taxon>Verticiella</taxon>
    </lineage>
</organism>
<dbReference type="CDD" id="cd07012">
    <property type="entry name" value="PBP2_Bug_TTT"/>
    <property type="match status" value="1"/>
</dbReference>
<dbReference type="SUPFAM" id="SSF53850">
    <property type="entry name" value="Periplasmic binding protein-like II"/>
    <property type="match status" value="1"/>
</dbReference>
<proteinExistence type="inferred from homology"/>
<dbReference type="Pfam" id="PF03401">
    <property type="entry name" value="TctC"/>
    <property type="match status" value="1"/>
</dbReference>
<name>A0A556APL8_9BURK</name>
<evidence type="ECO:0000256" key="2">
    <source>
        <dbReference type="SAM" id="SignalP"/>
    </source>
</evidence>
<dbReference type="Gene3D" id="3.40.190.10">
    <property type="entry name" value="Periplasmic binding protein-like II"/>
    <property type="match status" value="1"/>
</dbReference>
<feature type="chain" id="PRO_5022221627" evidence="2">
    <location>
        <begin position="22"/>
        <end position="320"/>
    </location>
</feature>